<feature type="region of interest" description="Disordered" evidence="1">
    <location>
        <begin position="128"/>
        <end position="167"/>
    </location>
</feature>
<organism evidence="3 4">
    <name type="scientific">Botryobasidium botryosum (strain FD-172 SS1)</name>
    <dbReference type="NCBI Taxonomy" id="930990"/>
    <lineage>
        <taxon>Eukaryota</taxon>
        <taxon>Fungi</taxon>
        <taxon>Dikarya</taxon>
        <taxon>Basidiomycota</taxon>
        <taxon>Agaricomycotina</taxon>
        <taxon>Agaricomycetes</taxon>
        <taxon>Cantharellales</taxon>
        <taxon>Botryobasidiaceae</taxon>
        <taxon>Botryobasidium</taxon>
    </lineage>
</organism>
<feature type="compositionally biased region" description="Pro residues" evidence="1">
    <location>
        <begin position="720"/>
        <end position="731"/>
    </location>
</feature>
<keyword evidence="4" id="KW-1185">Reference proteome</keyword>
<feature type="compositionally biased region" description="Basic and acidic residues" evidence="1">
    <location>
        <begin position="890"/>
        <end position="901"/>
    </location>
</feature>
<feature type="compositionally biased region" description="Low complexity" evidence="1">
    <location>
        <begin position="772"/>
        <end position="784"/>
    </location>
</feature>
<feature type="compositionally biased region" description="Basic and acidic residues" evidence="1">
    <location>
        <begin position="608"/>
        <end position="630"/>
    </location>
</feature>
<dbReference type="Pfam" id="PF08632">
    <property type="entry name" value="Zds_C"/>
    <property type="match status" value="1"/>
</dbReference>
<feature type="domain" description="Protein Zds1 C-terminal" evidence="2">
    <location>
        <begin position="546"/>
        <end position="598"/>
    </location>
</feature>
<dbReference type="STRING" id="930990.A0A067MB95"/>
<reference evidence="4" key="1">
    <citation type="journal article" date="2014" name="Proc. Natl. Acad. Sci. U.S.A.">
        <title>Extensive sampling of basidiomycete genomes demonstrates inadequacy of the white-rot/brown-rot paradigm for wood decay fungi.</title>
        <authorList>
            <person name="Riley R."/>
            <person name="Salamov A.A."/>
            <person name="Brown D.W."/>
            <person name="Nagy L.G."/>
            <person name="Floudas D."/>
            <person name="Held B.W."/>
            <person name="Levasseur A."/>
            <person name="Lombard V."/>
            <person name="Morin E."/>
            <person name="Otillar R."/>
            <person name="Lindquist E.A."/>
            <person name="Sun H."/>
            <person name="LaButti K.M."/>
            <person name="Schmutz J."/>
            <person name="Jabbour D."/>
            <person name="Luo H."/>
            <person name="Baker S.E."/>
            <person name="Pisabarro A.G."/>
            <person name="Walton J.D."/>
            <person name="Blanchette R.A."/>
            <person name="Henrissat B."/>
            <person name="Martin F."/>
            <person name="Cullen D."/>
            <person name="Hibbett D.S."/>
            <person name="Grigoriev I.V."/>
        </authorList>
    </citation>
    <scope>NUCLEOTIDE SEQUENCE [LARGE SCALE GENOMIC DNA]</scope>
    <source>
        <strain evidence="4">FD-172 SS1</strain>
    </source>
</reference>
<proteinExistence type="predicted"/>
<dbReference type="EMBL" id="KL198046">
    <property type="protein sequence ID" value="KDQ13048.1"/>
    <property type="molecule type" value="Genomic_DNA"/>
</dbReference>
<dbReference type="InterPro" id="IPR040206">
    <property type="entry name" value="Zds1/2"/>
</dbReference>
<dbReference type="GO" id="GO:0030010">
    <property type="term" value="P:establishment of cell polarity"/>
    <property type="evidence" value="ECO:0007669"/>
    <property type="project" value="TreeGrafter"/>
</dbReference>
<name>A0A067MB95_BOTB1</name>
<feature type="compositionally biased region" description="Low complexity" evidence="1">
    <location>
        <begin position="515"/>
        <end position="531"/>
    </location>
</feature>
<feature type="compositionally biased region" description="Basic and acidic residues" evidence="1">
    <location>
        <begin position="467"/>
        <end position="498"/>
    </location>
</feature>
<sequence>MQPFSQSSIDREVANVRNIRRLSASSPGPGAIPLDPDLPLIPAFPSSSTPTGYWDFLNSPEGSSTSSSASPPSLVSSDSDSSETAPSTSESLKHSSQLFWVPASLHPELAPQEFRTFLKEHARSPEALASAGLSSSGYKSSRVGRRESLLSRQYKPSANDGVENEDQKVVPLRRNRTSIYTHGGPPLTISDLQKLEELAEEAARSDDPSKLRSVLRRSLSLNVAPSLIDQMDDIVDTDDVDAPIIVPRPGQILRRTARTKIRKPGLVGDGDGHRFPASRRSAIGISPLALDNEPFGRPAVPGAAEEEWDRPLSFSEETMIFESYADRRDSGSSMSDEDFMSGYILSTPPPIVLQPISTEIVPPPRLPSPPPTVPPIAIPPPIASDQPVLHHPTPQRTLAVPETTGAPSRTPSPNDGAQQTGPSPPSSPEPTPSISPSQDNQIASAAPNQTRTPRKEGGKKVGLFKWGGEKGGKKEKPPAEREKDAHRDRESKEKEKDSGFFGSLFGGKKKHDDSGPTTSSGSGSGASVAGSHFNAKSKQQRDRSPAPAVHLPNYARYPIHVERAVYRLSHIKLANPRRPLYEQVLISNLMFWYLGVINKAHGQAQGEEAARKAEREKERPEPKEKKETGRRGSLTKPQAGANGARKAETPVRGPQYDVQHRMMERETGVYGQPPPRGGPVASTPSNDPTANMYQEQPAVSTGYHLPHRVQQQQPHHYGPDYPPNGLPPGAMPPQTGDPGRHPPSGNNGSNSNPNPNGNIHSPQPQRNRTHLPNSPSRSHRSPSPVRTPSPPINHNNHNNGGAKLQGRSQSASAVLSQSARPSISMQQKFEEGQPRPRQGSFSHPSNNASTASPPKRRKSSGVGGLGRKSEPGREDEDLPLALWQQQQQVYREKDRLAAGRR</sequence>
<evidence type="ECO:0000259" key="2">
    <source>
        <dbReference type="SMART" id="SM01327"/>
    </source>
</evidence>
<protein>
    <recommendedName>
        <fullName evidence="2">Protein Zds1 C-terminal domain-containing protein</fullName>
    </recommendedName>
</protein>
<accession>A0A067MB95</accession>
<evidence type="ECO:0000256" key="1">
    <source>
        <dbReference type="SAM" id="MobiDB-lite"/>
    </source>
</evidence>
<feature type="compositionally biased region" description="Low complexity" evidence="1">
    <location>
        <begin position="808"/>
        <end position="819"/>
    </location>
</feature>
<feature type="compositionally biased region" description="Polar residues" evidence="1">
    <location>
        <begin position="839"/>
        <end position="852"/>
    </location>
</feature>
<feature type="region of interest" description="Disordered" evidence="1">
    <location>
        <begin position="605"/>
        <end position="901"/>
    </location>
</feature>
<feature type="compositionally biased region" description="Pro residues" evidence="1">
    <location>
        <begin position="361"/>
        <end position="382"/>
    </location>
</feature>
<feature type="compositionally biased region" description="Pro residues" evidence="1">
    <location>
        <begin position="422"/>
        <end position="433"/>
    </location>
</feature>
<dbReference type="OrthoDB" id="5589766at2759"/>
<dbReference type="Proteomes" id="UP000027195">
    <property type="component" value="Unassembled WGS sequence"/>
</dbReference>
<evidence type="ECO:0000313" key="4">
    <source>
        <dbReference type="Proteomes" id="UP000027195"/>
    </source>
</evidence>
<feature type="compositionally biased region" description="Polar residues" evidence="1">
    <location>
        <begin position="682"/>
        <end position="699"/>
    </location>
</feature>
<feature type="region of interest" description="Disordered" evidence="1">
    <location>
        <begin position="20"/>
        <end position="94"/>
    </location>
</feature>
<dbReference type="GO" id="GO:0005737">
    <property type="term" value="C:cytoplasm"/>
    <property type="evidence" value="ECO:0007669"/>
    <property type="project" value="TreeGrafter"/>
</dbReference>
<feature type="compositionally biased region" description="Polar residues" evidence="1">
    <location>
        <begin position="405"/>
        <end position="421"/>
    </location>
</feature>
<dbReference type="PANTHER" id="PTHR28089:SF1">
    <property type="entry name" value="PROTEIN ZDS1-RELATED"/>
    <property type="match status" value="1"/>
</dbReference>
<feature type="compositionally biased region" description="Low complexity" evidence="1">
    <location>
        <begin position="59"/>
        <end position="90"/>
    </location>
</feature>
<feature type="compositionally biased region" description="Low complexity" evidence="1">
    <location>
        <begin position="742"/>
        <end position="758"/>
    </location>
</feature>
<dbReference type="AlphaFoldDB" id="A0A067MB95"/>
<dbReference type="HOGENOM" id="CLU_319117_0_0_1"/>
<feature type="compositionally biased region" description="Low complexity" evidence="1">
    <location>
        <begin position="128"/>
        <end position="141"/>
    </location>
</feature>
<dbReference type="PANTHER" id="PTHR28089">
    <property type="entry name" value="PROTEIN ZDS1-RELATED"/>
    <property type="match status" value="1"/>
</dbReference>
<evidence type="ECO:0000313" key="3">
    <source>
        <dbReference type="EMBL" id="KDQ13048.1"/>
    </source>
</evidence>
<dbReference type="GO" id="GO:0010971">
    <property type="term" value="P:positive regulation of G2/M transition of mitotic cell cycle"/>
    <property type="evidence" value="ECO:0007669"/>
    <property type="project" value="TreeGrafter"/>
</dbReference>
<dbReference type="InParanoid" id="A0A067MB95"/>
<feature type="region of interest" description="Disordered" evidence="1">
    <location>
        <begin position="359"/>
        <end position="549"/>
    </location>
</feature>
<gene>
    <name evidence="3" type="ORF">BOTBODRAFT_45465</name>
</gene>
<feature type="compositionally biased region" description="Basic and acidic residues" evidence="1">
    <location>
        <begin position="658"/>
        <end position="667"/>
    </location>
</feature>
<feature type="compositionally biased region" description="Polar residues" evidence="1">
    <location>
        <begin position="438"/>
        <end position="451"/>
    </location>
</feature>
<dbReference type="InterPro" id="IPR013941">
    <property type="entry name" value="ZDS1_C"/>
</dbReference>
<dbReference type="SMART" id="SM01327">
    <property type="entry name" value="Zds_C"/>
    <property type="match status" value="1"/>
</dbReference>
<feature type="compositionally biased region" description="Low complexity" evidence="1">
    <location>
        <begin position="27"/>
        <end position="43"/>
    </location>
</feature>